<proteinExistence type="predicted"/>
<accession>A0A2T1A2N3</accession>
<reference evidence="2 3" key="1">
    <citation type="submission" date="2018-03" db="EMBL/GenBank/DDBJ databases">
        <title>Genomic Encyclopedia of Archaeal and Bacterial Type Strains, Phase II (KMG-II): from individual species to whole genera.</title>
        <authorList>
            <person name="Goeker M."/>
        </authorList>
    </citation>
    <scope>NUCLEOTIDE SEQUENCE [LARGE SCALE GENOMIC DNA]</scope>
    <source>
        <strain evidence="2 3">DSM 100065</strain>
    </source>
</reference>
<keyword evidence="3" id="KW-1185">Reference proteome</keyword>
<protein>
    <submittedName>
        <fullName evidence="2">Uncharacterized protein</fullName>
    </submittedName>
</protein>
<name>A0A2T1A2N3_9ACTN</name>
<evidence type="ECO:0000313" key="2">
    <source>
        <dbReference type="EMBL" id="PRZ42871.1"/>
    </source>
</evidence>
<evidence type="ECO:0000256" key="1">
    <source>
        <dbReference type="SAM" id="MobiDB-lite"/>
    </source>
</evidence>
<dbReference type="Proteomes" id="UP000237752">
    <property type="component" value="Unassembled WGS sequence"/>
</dbReference>
<evidence type="ECO:0000313" key="3">
    <source>
        <dbReference type="Proteomes" id="UP000237752"/>
    </source>
</evidence>
<feature type="region of interest" description="Disordered" evidence="1">
    <location>
        <begin position="126"/>
        <end position="156"/>
    </location>
</feature>
<comment type="caution">
    <text evidence="2">The sequence shown here is derived from an EMBL/GenBank/DDBJ whole genome shotgun (WGS) entry which is preliminary data.</text>
</comment>
<gene>
    <name evidence="2" type="ORF">CLV47_104219</name>
</gene>
<dbReference type="EMBL" id="PVUE01000004">
    <property type="protein sequence ID" value="PRZ42871.1"/>
    <property type="molecule type" value="Genomic_DNA"/>
</dbReference>
<organism evidence="2 3">
    <name type="scientific">Antricoccus suffuscus</name>
    <dbReference type="NCBI Taxonomy" id="1629062"/>
    <lineage>
        <taxon>Bacteria</taxon>
        <taxon>Bacillati</taxon>
        <taxon>Actinomycetota</taxon>
        <taxon>Actinomycetes</taxon>
        <taxon>Geodermatophilales</taxon>
        <taxon>Antricoccaceae</taxon>
        <taxon>Antricoccus</taxon>
    </lineage>
</organism>
<dbReference type="AlphaFoldDB" id="A0A2T1A2N3"/>
<sequence>MRSLIESSVVRGKVGGKMLWRKPKGKPPRVILAELDEAMANLDTARADLAHAERLALPIGAVRAAYNKASAAYRSAVVASTAARHLRGPAMQQQIRELSSLEQEHLLNAPSGVLLTKEARPNSRAALGPDIAGMDYDPTPAGDGAEHLFGSDYSDR</sequence>